<name>A0A8J3KHB5_9ACTN</name>
<keyword evidence="3" id="KW-1185">Reference proteome</keyword>
<accession>A0A8J3KHB5</accession>
<feature type="compositionally biased region" description="Basic and acidic residues" evidence="1">
    <location>
        <begin position="83"/>
        <end position="93"/>
    </location>
</feature>
<feature type="region of interest" description="Disordered" evidence="1">
    <location>
        <begin position="1"/>
        <end position="93"/>
    </location>
</feature>
<evidence type="ECO:0000313" key="2">
    <source>
        <dbReference type="EMBL" id="GIF98918.1"/>
    </source>
</evidence>
<dbReference type="AlphaFoldDB" id="A0A8J3KHB5"/>
<organism evidence="2 3">
    <name type="scientific">Catellatospora citrea</name>
    <dbReference type="NCBI Taxonomy" id="53366"/>
    <lineage>
        <taxon>Bacteria</taxon>
        <taxon>Bacillati</taxon>
        <taxon>Actinomycetota</taxon>
        <taxon>Actinomycetes</taxon>
        <taxon>Micromonosporales</taxon>
        <taxon>Micromonosporaceae</taxon>
        <taxon>Catellatospora</taxon>
    </lineage>
</organism>
<protein>
    <submittedName>
        <fullName evidence="2">Uncharacterized protein</fullName>
    </submittedName>
</protein>
<feature type="compositionally biased region" description="Basic and acidic residues" evidence="1">
    <location>
        <begin position="1"/>
        <end position="14"/>
    </location>
</feature>
<dbReference type="EMBL" id="BONH01000017">
    <property type="protein sequence ID" value="GIF98918.1"/>
    <property type="molecule type" value="Genomic_DNA"/>
</dbReference>
<feature type="compositionally biased region" description="Basic and acidic residues" evidence="1">
    <location>
        <begin position="21"/>
        <end position="37"/>
    </location>
</feature>
<reference evidence="2 3" key="1">
    <citation type="submission" date="2021-01" db="EMBL/GenBank/DDBJ databases">
        <title>Whole genome shotgun sequence of Catellatospora citrea NBRC 14495.</title>
        <authorList>
            <person name="Komaki H."/>
            <person name="Tamura T."/>
        </authorList>
    </citation>
    <scope>NUCLEOTIDE SEQUENCE [LARGE SCALE GENOMIC DNA]</scope>
    <source>
        <strain evidence="2 3">NBRC 14495</strain>
    </source>
</reference>
<comment type="caution">
    <text evidence="2">The sequence shown here is derived from an EMBL/GenBank/DDBJ whole genome shotgun (WGS) entry which is preliminary data.</text>
</comment>
<evidence type="ECO:0000256" key="1">
    <source>
        <dbReference type="SAM" id="MobiDB-lite"/>
    </source>
</evidence>
<dbReference type="Proteomes" id="UP000659904">
    <property type="component" value="Unassembled WGS sequence"/>
</dbReference>
<proteinExistence type="predicted"/>
<gene>
    <name evidence="2" type="ORF">Cci01nite_40120</name>
</gene>
<sequence length="93" mass="9847">MTEHYRDRTEREVTDGVSGSAERKEQQTEAGTRHQRDLGTTPGKFTDDDGQGTSGEGAITARPAPAEGDHDVPAAIARPSDPPSHEQGRHGGG</sequence>
<evidence type="ECO:0000313" key="3">
    <source>
        <dbReference type="Proteomes" id="UP000659904"/>
    </source>
</evidence>